<keyword evidence="2" id="KW-1185">Reference proteome</keyword>
<proteinExistence type="predicted"/>
<dbReference type="Proteomes" id="UP000501690">
    <property type="component" value="Linkage Group LG5"/>
</dbReference>
<gene>
    <name evidence="1" type="ORF">DEO72_LG5g994</name>
</gene>
<evidence type="ECO:0000313" key="1">
    <source>
        <dbReference type="EMBL" id="QCD92925.1"/>
    </source>
</evidence>
<sequence>MTLPTCVLAEMYLVIPGRDVVVTLPTCVLAEMYPTIPGRDIPSHSVTGCTWPFLAGMWLASFPTRYEGIIWFDEASFPIDIDMGGSSSLMKLPFP</sequence>
<dbReference type="EMBL" id="CP039349">
    <property type="protein sequence ID" value="QCD92925.1"/>
    <property type="molecule type" value="Genomic_DNA"/>
</dbReference>
<organism evidence="1 2">
    <name type="scientific">Vigna unguiculata</name>
    <name type="common">Cowpea</name>
    <dbReference type="NCBI Taxonomy" id="3917"/>
    <lineage>
        <taxon>Eukaryota</taxon>
        <taxon>Viridiplantae</taxon>
        <taxon>Streptophyta</taxon>
        <taxon>Embryophyta</taxon>
        <taxon>Tracheophyta</taxon>
        <taxon>Spermatophyta</taxon>
        <taxon>Magnoliopsida</taxon>
        <taxon>eudicotyledons</taxon>
        <taxon>Gunneridae</taxon>
        <taxon>Pentapetalae</taxon>
        <taxon>rosids</taxon>
        <taxon>fabids</taxon>
        <taxon>Fabales</taxon>
        <taxon>Fabaceae</taxon>
        <taxon>Papilionoideae</taxon>
        <taxon>50 kb inversion clade</taxon>
        <taxon>NPAAA clade</taxon>
        <taxon>indigoferoid/millettioid clade</taxon>
        <taxon>Phaseoleae</taxon>
        <taxon>Vigna</taxon>
    </lineage>
</organism>
<accession>A0A4D6LW85</accession>
<reference evidence="1 2" key="1">
    <citation type="submission" date="2019-04" db="EMBL/GenBank/DDBJ databases">
        <title>An improved genome assembly and genetic linkage map for asparagus bean, Vigna unguiculata ssp. sesquipedialis.</title>
        <authorList>
            <person name="Xia Q."/>
            <person name="Zhang R."/>
            <person name="Dong Y."/>
        </authorList>
    </citation>
    <scope>NUCLEOTIDE SEQUENCE [LARGE SCALE GENOMIC DNA]</scope>
    <source>
        <tissue evidence="1">Leaf</tissue>
    </source>
</reference>
<protein>
    <submittedName>
        <fullName evidence="1">Uncharacterized protein</fullName>
    </submittedName>
</protein>
<dbReference type="AlphaFoldDB" id="A0A4D6LW85"/>
<name>A0A4D6LW85_VIGUN</name>
<evidence type="ECO:0000313" key="2">
    <source>
        <dbReference type="Proteomes" id="UP000501690"/>
    </source>
</evidence>